<reference evidence="2 3" key="1">
    <citation type="journal article" date="2013" name="Environ. Microbiol.">
        <title>Chloride and organic osmolytes: a hybrid strategy to cope with elevated salinities by the moderately halophilic, chloride-dependent bacterium Halobacillus halophilus.</title>
        <authorList>
            <person name="Saum S.H."/>
            <person name="Pfeiffer F."/>
            <person name="Palm P."/>
            <person name="Rampp M."/>
            <person name="Schuster S.C."/>
            <person name="Muller V."/>
            <person name="Oesterhelt D."/>
        </authorList>
    </citation>
    <scope>NUCLEOTIDE SEQUENCE [LARGE SCALE GENOMIC DNA]</scope>
    <source>
        <strain evidence="3">ATCC 35676 / DSM 2266 / JCM 20832 / KCTC 3685 / LMG 17431 / NBRC 102448 / NCIMB 2269</strain>
    </source>
</reference>
<evidence type="ECO:0000313" key="2">
    <source>
        <dbReference type="EMBL" id="CCG44959.1"/>
    </source>
</evidence>
<feature type="transmembrane region" description="Helical" evidence="1">
    <location>
        <begin position="12"/>
        <end position="30"/>
    </location>
</feature>
<dbReference type="Proteomes" id="UP000007397">
    <property type="component" value="Chromosome"/>
</dbReference>
<evidence type="ECO:0000256" key="1">
    <source>
        <dbReference type="SAM" id="Phobius"/>
    </source>
</evidence>
<keyword evidence="1" id="KW-1133">Transmembrane helix</keyword>
<keyword evidence="3" id="KW-1185">Reference proteome</keyword>
<dbReference type="AlphaFoldDB" id="I0JLD9"/>
<organism evidence="2 3">
    <name type="scientific">Halobacillus halophilus (strain ATCC 35676 / DSM 2266 / JCM 20832 / KCTC 3685 / LMG 17431 / NBRC 102448 / NCIMB 2269)</name>
    <name type="common">Sporosarcina halophila</name>
    <dbReference type="NCBI Taxonomy" id="866895"/>
    <lineage>
        <taxon>Bacteria</taxon>
        <taxon>Bacillati</taxon>
        <taxon>Bacillota</taxon>
        <taxon>Bacilli</taxon>
        <taxon>Bacillales</taxon>
        <taxon>Bacillaceae</taxon>
        <taxon>Halobacillus</taxon>
    </lineage>
</organism>
<dbReference type="EMBL" id="HE717023">
    <property type="protein sequence ID" value="CCG44959.1"/>
    <property type="molecule type" value="Genomic_DNA"/>
</dbReference>
<dbReference type="HOGENOM" id="CLU_3365287_0_0_9"/>
<accession>I0JLD9</accession>
<gene>
    <name evidence="2" type="ordered locus">HBHAL_2613</name>
</gene>
<sequence length="35" mass="3850">MEGSKGTFIERFLFILLLIMVLPGGGLFLAHKATK</sequence>
<dbReference type="KEGG" id="hhd:HBHAL_2613"/>
<name>I0JLD9_HALH3</name>
<protein>
    <submittedName>
        <fullName evidence="2">Uncharacterized protein</fullName>
    </submittedName>
</protein>
<evidence type="ECO:0000313" key="3">
    <source>
        <dbReference type="Proteomes" id="UP000007397"/>
    </source>
</evidence>
<keyword evidence="1" id="KW-0472">Membrane</keyword>
<proteinExistence type="predicted"/>
<keyword evidence="1" id="KW-0812">Transmembrane</keyword>